<feature type="transmembrane region" description="Helical" evidence="13">
    <location>
        <begin position="342"/>
        <end position="362"/>
    </location>
</feature>
<evidence type="ECO:0000256" key="11">
    <source>
        <dbReference type="ARBA" id="ARBA00023160"/>
    </source>
</evidence>
<keyword evidence="10 13" id="KW-0472">Membrane</keyword>
<dbReference type="PRINTS" id="PR00075">
    <property type="entry name" value="FACDDSATRASE"/>
</dbReference>
<evidence type="ECO:0000256" key="8">
    <source>
        <dbReference type="ARBA" id="ARBA00023004"/>
    </source>
</evidence>
<comment type="caution">
    <text evidence="15">The sequence shown here is derived from an EMBL/GenBank/DDBJ whole genome shotgun (WGS) entry which is preliminary data.</text>
</comment>
<reference evidence="15" key="1">
    <citation type="submission" date="2021-04" db="EMBL/GenBank/DDBJ databases">
        <authorList>
            <person name="Chebbi M.A.C M."/>
        </authorList>
    </citation>
    <scope>NUCLEOTIDE SEQUENCE</scope>
</reference>
<keyword evidence="16" id="KW-1185">Reference proteome</keyword>
<dbReference type="CDD" id="cd03505">
    <property type="entry name" value="Delta9-FADS-like"/>
    <property type="match status" value="2"/>
</dbReference>
<keyword evidence="11 12" id="KW-0275">Fatty acid biosynthesis</keyword>
<feature type="transmembrane region" description="Helical" evidence="13">
    <location>
        <begin position="37"/>
        <end position="57"/>
    </location>
</feature>
<dbReference type="Pfam" id="PF00487">
    <property type="entry name" value="FA_desaturase"/>
    <property type="match status" value="1"/>
</dbReference>
<evidence type="ECO:0000256" key="3">
    <source>
        <dbReference type="ARBA" id="ARBA00022516"/>
    </source>
</evidence>
<evidence type="ECO:0000256" key="6">
    <source>
        <dbReference type="ARBA" id="ARBA00022989"/>
    </source>
</evidence>
<dbReference type="Proteomes" id="UP000786811">
    <property type="component" value="Unassembled WGS sequence"/>
</dbReference>
<evidence type="ECO:0000256" key="2">
    <source>
        <dbReference type="ARBA" id="ARBA00009295"/>
    </source>
</evidence>
<comment type="subcellular location">
    <subcellularLocation>
        <location evidence="1">Membrane</location>
        <topology evidence="1">Multi-pass membrane protein</topology>
    </subcellularLocation>
</comment>
<evidence type="ECO:0000259" key="14">
    <source>
        <dbReference type="Pfam" id="PF00487"/>
    </source>
</evidence>
<dbReference type="PANTHER" id="PTHR11351:SF21">
    <property type="entry name" value="GH07782P"/>
    <property type="match status" value="1"/>
</dbReference>
<keyword evidence="5" id="KW-0276">Fatty acid metabolism</keyword>
<sequence>MYSESITLQSQPEEKDEIRLIKGKLKKKRWYEFETKILWNNAIFIIIIHVLGLYYTITFPYLDHKILTVWGIVVGFMSGIGVTGGVHRLWTHRAYKANVPLRIILAILYYTAGQNRIYNWVRDHRVHHKYTDTPADPHDTNRGFWFSHVGWLMMKKRPEVRKCGKEIDMSDIINDPVVQFFDGNYLLLNTLFTFVVPTLIPYYFFDQSLKWSFISQGLIRYPMVLNATWAVNSFAHMFGYHTYDKSITPAENMWVSFVAGGEGSHSFHHVFPWDYKASEFKSVFFNATTCWIDMFAQIGWAYDLRTVSPEHIKRTVQRRGDEIVENKKELTKKRWYEFETEVVWSNVIIITFLHVMALYYLFAYPYWKYKILTVWGIVVGTMGGIGVTGGAHRLWTHRAYKAKTPLRIILAILFYTAGQNKIFDWVRDHRVHHKFTETPADPHDSKRGFWFSHVGWLMLKKRPEVIEKGNLIDMSDILNDPVVQFFDRHHMKLKLLFNMIIPVFIPIYFFNQSFKWSFITQVFIRYPWSLNFTWSHVFPWDYKAAEFKSVLFNTTTCWIDLFAKIGWAYDLRTVSPEHIKRVVERKGDGTHPKYSCLSKN</sequence>
<dbReference type="InterPro" id="IPR015876">
    <property type="entry name" value="Acyl-CoA_DS"/>
</dbReference>
<feature type="transmembrane region" description="Helical" evidence="13">
    <location>
        <begin position="495"/>
        <end position="511"/>
    </location>
</feature>
<dbReference type="PANTHER" id="PTHR11351">
    <property type="entry name" value="ACYL-COA DESATURASE"/>
    <property type="match status" value="1"/>
</dbReference>
<evidence type="ECO:0000256" key="12">
    <source>
        <dbReference type="RuleBase" id="RU000581"/>
    </source>
</evidence>
<evidence type="ECO:0000256" key="10">
    <source>
        <dbReference type="ARBA" id="ARBA00023136"/>
    </source>
</evidence>
<gene>
    <name evidence="15" type="ORF">HICCMSTLAB_LOCUS12728</name>
</gene>
<evidence type="ECO:0000313" key="16">
    <source>
        <dbReference type="Proteomes" id="UP000786811"/>
    </source>
</evidence>
<organism evidence="15 16">
    <name type="scientific">Cotesia congregata</name>
    <name type="common">Parasitoid wasp</name>
    <name type="synonym">Apanteles congregatus</name>
    <dbReference type="NCBI Taxonomy" id="51543"/>
    <lineage>
        <taxon>Eukaryota</taxon>
        <taxon>Metazoa</taxon>
        <taxon>Ecdysozoa</taxon>
        <taxon>Arthropoda</taxon>
        <taxon>Hexapoda</taxon>
        <taxon>Insecta</taxon>
        <taxon>Pterygota</taxon>
        <taxon>Neoptera</taxon>
        <taxon>Endopterygota</taxon>
        <taxon>Hymenoptera</taxon>
        <taxon>Apocrita</taxon>
        <taxon>Ichneumonoidea</taxon>
        <taxon>Braconidae</taxon>
        <taxon>Microgastrinae</taxon>
        <taxon>Cotesia</taxon>
    </lineage>
</organism>
<comment type="cofactor">
    <cofactor evidence="12">
        <name>Fe(2+)</name>
        <dbReference type="ChEBI" id="CHEBI:29033"/>
    </cofactor>
</comment>
<dbReference type="OrthoDB" id="10260134at2759"/>
<dbReference type="GO" id="GO:0005789">
    <property type="term" value="C:endoplasmic reticulum membrane"/>
    <property type="evidence" value="ECO:0007669"/>
    <property type="project" value="TreeGrafter"/>
</dbReference>
<keyword evidence="4 12" id="KW-0812">Transmembrane</keyword>
<evidence type="ECO:0000256" key="9">
    <source>
        <dbReference type="ARBA" id="ARBA00023098"/>
    </source>
</evidence>
<feature type="transmembrane region" description="Helical" evidence="13">
    <location>
        <begin position="69"/>
        <end position="87"/>
    </location>
</feature>
<dbReference type="EMBL" id="CAJNRD030001124">
    <property type="protein sequence ID" value="CAG5107396.1"/>
    <property type="molecule type" value="Genomic_DNA"/>
</dbReference>
<name>A0A8J2HQY9_COTCN</name>
<comment type="domain">
    <text evidence="12">The histidine box domains are involved in binding the catalytic metal ions.</text>
</comment>
<keyword evidence="9" id="KW-0443">Lipid metabolism</keyword>
<evidence type="ECO:0000256" key="13">
    <source>
        <dbReference type="SAM" id="Phobius"/>
    </source>
</evidence>
<evidence type="ECO:0000256" key="4">
    <source>
        <dbReference type="ARBA" id="ARBA00022692"/>
    </source>
</evidence>
<keyword evidence="8" id="KW-0408">Iron</keyword>
<dbReference type="GO" id="GO:0006636">
    <property type="term" value="P:unsaturated fatty acid biosynthetic process"/>
    <property type="evidence" value="ECO:0007669"/>
    <property type="project" value="TreeGrafter"/>
</dbReference>
<keyword evidence="3 12" id="KW-0444">Lipid biosynthesis</keyword>
<evidence type="ECO:0000256" key="5">
    <source>
        <dbReference type="ARBA" id="ARBA00022832"/>
    </source>
</evidence>
<feature type="transmembrane region" description="Helical" evidence="13">
    <location>
        <begin position="185"/>
        <end position="205"/>
    </location>
</feature>
<evidence type="ECO:0000256" key="1">
    <source>
        <dbReference type="ARBA" id="ARBA00004141"/>
    </source>
</evidence>
<evidence type="ECO:0000256" key="7">
    <source>
        <dbReference type="ARBA" id="ARBA00023002"/>
    </source>
</evidence>
<feature type="transmembrane region" description="Helical" evidence="13">
    <location>
        <begin position="374"/>
        <end position="395"/>
    </location>
</feature>
<keyword evidence="6 13" id="KW-1133">Transmembrane helix</keyword>
<dbReference type="InterPro" id="IPR005804">
    <property type="entry name" value="FA_desaturase_dom"/>
</dbReference>
<accession>A0A8J2HQY9</accession>
<dbReference type="AlphaFoldDB" id="A0A8J2HQY9"/>
<proteinExistence type="inferred from homology"/>
<dbReference type="GO" id="GO:0004768">
    <property type="term" value="F:stearoyl-CoA 9-desaturase activity"/>
    <property type="evidence" value="ECO:0007669"/>
    <property type="project" value="TreeGrafter"/>
</dbReference>
<keyword evidence="7 12" id="KW-0560">Oxidoreductase</keyword>
<protein>
    <submittedName>
        <fullName evidence="15">Similar to Acyl-CoA Delta(11) desaturase (Spodoptera littoralis)</fullName>
    </submittedName>
</protein>
<evidence type="ECO:0000313" key="15">
    <source>
        <dbReference type="EMBL" id="CAG5107396.1"/>
    </source>
</evidence>
<comment type="similarity">
    <text evidence="2 12">Belongs to the fatty acid desaturase type 1 family.</text>
</comment>
<dbReference type="GO" id="GO:0005506">
    <property type="term" value="F:iron ion binding"/>
    <property type="evidence" value="ECO:0007669"/>
    <property type="project" value="TreeGrafter"/>
</dbReference>
<feature type="domain" description="Fatty acid desaturase" evidence="14">
    <location>
        <begin position="69"/>
        <end position="272"/>
    </location>
</feature>